<protein>
    <submittedName>
        <fullName evidence="3">CPBP family intramembrane metalloprotease</fullName>
    </submittedName>
</protein>
<dbReference type="GO" id="GO:0004175">
    <property type="term" value="F:endopeptidase activity"/>
    <property type="evidence" value="ECO:0007669"/>
    <property type="project" value="UniProtKB-ARBA"/>
</dbReference>
<organism evidence="3 4">
    <name type="scientific">Pseudotamlana haliotis</name>
    <dbReference type="NCBI Taxonomy" id="2614804"/>
    <lineage>
        <taxon>Bacteria</taxon>
        <taxon>Pseudomonadati</taxon>
        <taxon>Bacteroidota</taxon>
        <taxon>Flavobacteriia</taxon>
        <taxon>Flavobacteriales</taxon>
        <taxon>Flavobacteriaceae</taxon>
        <taxon>Pseudotamlana</taxon>
    </lineage>
</organism>
<sequence length="263" mass="28483">MKKIPLLHLLLVAVLWAFFTFIYAKIFGNPGQMPLADLISKSFSVNLLLAALTVTVYSYIRPANIIVGLNKIKTKKNWILIYPIFIIVLSLFSSGLNGVYANFDSYKWALINCLFVGISEELMFRGVLLSSLTKKIGFIKAALIVIFLFGAIHVLNVFTTGELGQGIAQACMAMSSGILFLAVRVKTLSIIPAIILHALWDFAAFTMATIPEGESVEGGAATLGVLVSLLFAASPIILGILGVIQLTRKNAVAEFVKTQEAAI</sequence>
<feature type="transmembrane region" description="Helical" evidence="1">
    <location>
        <begin position="136"/>
        <end position="155"/>
    </location>
</feature>
<dbReference type="GO" id="GO:0006508">
    <property type="term" value="P:proteolysis"/>
    <property type="evidence" value="ECO:0007669"/>
    <property type="project" value="UniProtKB-KW"/>
</dbReference>
<feature type="transmembrane region" description="Helical" evidence="1">
    <location>
        <begin position="222"/>
        <end position="244"/>
    </location>
</feature>
<evidence type="ECO:0000313" key="4">
    <source>
        <dbReference type="Proteomes" id="UP000441333"/>
    </source>
</evidence>
<keyword evidence="4" id="KW-1185">Reference proteome</keyword>
<name>A0A6N6MLL4_9FLAO</name>
<dbReference type="EMBL" id="WAAT01000028">
    <property type="protein sequence ID" value="KAB1069157.1"/>
    <property type="molecule type" value="Genomic_DNA"/>
</dbReference>
<feature type="transmembrane region" description="Helical" evidence="1">
    <location>
        <begin position="80"/>
        <end position="100"/>
    </location>
</feature>
<dbReference type="PANTHER" id="PTHR36435">
    <property type="entry name" value="SLR1288 PROTEIN"/>
    <property type="match status" value="1"/>
</dbReference>
<dbReference type="GO" id="GO:0080120">
    <property type="term" value="P:CAAX-box protein maturation"/>
    <property type="evidence" value="ECO:0007669"/>
    <property type="project" value="UniProtKB-ARBA"/>
</dbReference>
<keyword evidence="1" id="KW-1133">Transmembrane helix</keyword>
<proteinExistence type="predicted"/>
<dbReference type="GO" id="GO:0008237">
    <property type="term" value="F:metallopeptidase activity"/>
    <property type="evidence" value="ECO:0007669"/>
    <property type="project" value="UniProtKB-KW"/>
</dbReference>
<feature type="domain" description="CAAX prenyl protease 2/Lysostaphin resistance protein A-like" evidence="2">
    <location>
        <begin position="107"/>
        <end position="202"/>
    </location>
</feature>
<keyword evidence="3" id="KW-0378">Hydrolase</keyword>
<accession>A0A6N6MLL4</accession>
<keyword evidence="1" id="KW-0812">Transmembrane</keyword>
<comment type="caution">
    <text evidence="3">The sequence shown here is derived from an EMBL/GenBank/DDBJ whole genome shotgun (WGS) entry which is preliminary data.</text>
</comment>
<dbReference type="InterPro" id="IPR003675">
    <property type="entry name" value="Rce1/LyrA-like_dom"/>
</dbReference>
<dbReference type="Proteomes" id="UP000441333">
    <property type="component" value="Unassembled WGS sequence"/>
</dbReference>
<reference evidence="3 4" key="1">
    <citation type="submission" date="2019-09" db="EMBL/GenBank/DDBJ databases">
        <authorList>
            <person name="Cao W.R."/>
        </authorList>
    </citation>
    <scope>NUCLEOTIDE SEQUENCE [LARGE SCALE GENOMIC DNA]</scope>
    <source>
        <strain evidence="3 4">B1N29</strain>
    </source>
</reference>
<evidence type="ECO:0000256" key="1">
    <source>
        <dbReference type="SAM" id="Phobius"/>
    </source>
</evidence>
<dbReference type="InterPro" id="IPR052710">
    <property type="entry name" value="CAAX_protease"/>
</dbReference>
<dbReference type="RefSeq" id="WP_150937531.1">
    <property type="nucleotide sequence ID" value="NZ_WAAT01000028.1"/>
</dbReference>
<dbReference type="PANTHER" id="PTHR36435:SF1">
    <property type="entry name" value="CAAX AMINO TERMINAL PROTEASE FAMILY PROTEIN"/>
    <property type="match status" value="1"/>
</dbReference>
<keyword evidence="1" id="KW-0472">Membrane</keyword>
<keyword evidence="3" id="KW-0645">Protease</keyword>
<dbReference type="AlphaFoldDB" id="A0A6N6MLL4"/>
<dbReference type="Pfam" id="PF02517">
    <property type="entry name" value="Rce1-like"/>
    <property type="match status" value="1"/>
</dbReference>
<keyword evidence="3" id="KW-0482">Metalloprotease</keyword>
<evidence type="ECO:0000313" key="3">
    <source>
        <dbReference type="EMBL" id="KAB1069157.1"/>
    </source>
</evidence>
<gene>
    <name evidence="3" type="ORF">F6U93_05235</name>
</gene>
<feature type="transmembrane region" description="Helical" evidence="1">
    <location>
        <begin position="43"/>
        <end position="60"/>
    </location>
</feature>
<evidence type="ECO:0000259" key="2">
    <source>
        <dbReference type="Pfam" id="PF02517"/>
    </source>
</evidence>